<reference evidence="7" key="1">
    <citation type="submission" date="2020-11" db="EMBL/GenBank/DDBJ databases">
        <authorList>
            <consortium name="DOE Joint Genome Institute"/>
            <person name="Ahrendt S."/>
            <person name="Riley R."/>
            <person name="Andreopoulos W."/>
            <person name="Labutti K."/>
            <person name="Pangilinan J."/>
            <person name="Ruiz-Duenas F.J."/>
            <person name="Barrasa J.M."/>
            <person name="Sanchez-Garcia M."/>
            <person name="Camarero S."/>
            <person name="Miyauchi S."/>
            <person name="Serrano A."/>
            <person name="Linde D."/>
            <person name="Babiker R."/>
            <person name="Drula E."/>
            <person name="Ayuso-Fernandez I."/>
            <person name="Pacheco R."/>
            <person name="Padilla G."/>
            <person name="Ferreira P."/>
            <person name="Barriuso J."/>
            <person name="Kellner H."/>
            <person name="Castanera R."/>
            <person name="Alfaro M."/>
            <person name="Ramirez L."/>
            <person name="Pisabarro A.G."/>
            <person name="Kuo A."/>
            <person name="Tritt A."/>
            <person name="Lipzen A."/>
            <person name="He G."/>
            <person name="Yan M."/>
            <person name="Ng V."/>
            <person name="Cullen D."/>
            <person name="Martin F."/>
            <person name="Rosso M.-N."/>
            <person name="Henrissat B."/>
            <person name="Hibbett D."/>
            <person name="Martinez A.T."/>
            <person name="Grigoriev I.V."/>
        </authorList>
    </citation>
    <scope>NUCLEOTIDE SEQUENCE</scope>
    <source>
        <strain evidence="7">ATCC 90797</strain>
    </source>
</reference>
<feature type="domain" description="SUN" evidence="6">
    <location>
        <begin position="54"/>
        <end position="256"/>
    </location>
</feature>
<accession>A0A9P6D8J6</accession>
<comment type="subcellular location">
    <subcellularLocation>
        <location evidence="1">Membrane</location>
    </subcellularLocation>
</comment>
<name>A0A9P6D8J6_PLEER</name>
<evidence type="ECO:0000256" key="3">
    <source>
        <dbReference type="ARBA" id="ARBA00022989"/>
    </source>
</evidence>
<evidence type="ECO:0000256" key="5">
    <source>
        <dbReference type="SAM" id="MobiDB-lite"/>
    </source>
</evidence>
<keyword evidence="3" id="KW-1133">Transmembrane helix</keyword>
<gene>
    <name evidence="7" type="ORF">BDN71DRAFT_1500164</name>
</gene>
<dbReference type="GO" id="GO:0043495">
    <property type="term" value="F:protein-membrane adaptor activity"/>
    <property type="evidence" value="ECO:0007669"/>
    <property type="project" value="TreeGrafter"/>
</dbReference>
<protein>
    <recommendedName>
        <fullName evidence="6">SUN domain-containing protein</fullName>
    </recommendedName>
</protein>
<evidence type="ECO:0000259" key="6">
    <source>
        <dbReference type="PROSITE" id="PS51469"/>
    </source>
</evidence>
<dbReference type="Proteomes" id="UP000807025">
    <property type="component" value="Unassembled WGS sequence"/>
</dbReference>
<dbReference type="PROSITE" id="PS51469">
    <property type="entry name" value="SUN"/>
    <property type="match status" value="1"/>
</dbReference>
<dbReference type="Gene3D" id="2.60.120.260">
    <property type="entry name" value="Galactose-binding domain-like"/>
    <property type="match status" value="1"/>
</dbReference>
<keyword evidence="2" id="KW-0812">Transmembrane</keyword>
<evidence type="ECO:0000313" key="8">
    <source>
        <dbReference type="Proteomes" id="UP000807025"/>
    </source>
</evidence>
<feature type="compositionally biased region" description="Polar residues" evidence="5">
    <location>
        <begin position="389"/>
        <end position="400"/>
    </location>
</feature>
<dbReference type="GO" id="GO:0005635">
    <property type="term" value="C:nuclear envelope"/>
    <property type="evidence" value="ECO:0007669"/>
    <property type="project" value="UniProtKB-ARBA"/>
</dbReference>
<dbReference type="Pfam" id="PF07738">
    <property type="entry name" value="Sad1_UNC"/>
    <property type="match status" value="2"/>
</dbReference>
<evidence type="ECO:0000256" key="2">
    <source>
        <dbReference type="ARBA" id="ARBA00022692"/>
    </source>
</evidence>
<feature type="compositionally biased region" description="Basic and acidic residues" evidence="5">
    <location>
        <begin position="359"/>
        <end position="375"/>
    </location>
</feature>
<evidence type="ECO:0000313" key="7">
    <source>
        <dbReference type="EMBL" id="KAF9486728.1"/>
    </source>
</evidence>
<dbReference type="InterPro" id="IPR045119">
    <property type="entry name" value="SUN1-5"/>
</dbReference>
<dbReference type="InterPro" id="IPR012919">
    <property type="entry name" value="SUN_dom"/>
</dbReference>
<dbReference type="AlphaFoldDB" id="A0A9P6D8J6"/>
<dbReference type="EMBL" id="MU154971">
    <property type="protein sequence ID" value="KAF9486728.1"/>
    <property type="molecule type" value="Genomic_DNA"/>
</dbReference>
<keyword evidence="4" id="KW-0472">Membrane</keyword>
<dbReference type="GO" id="GO:0016020">
    <property type="term" value="C:membrane"/>
    <property type="evidence" value="ECO:0007669"/>
    <property type="project" value="UniProtKB-SubCell"/>
</dbReference>
<comment type="caution">
    <text evidence="7">The sequence shown here is derived from an EMBL/GenBank/DDBJ whole genome shotgun (WGS) entry which is preliminary data.</text>
</comment>
<dbReference type="OrthoDB" id="342281at2759"/>
<evidence type="ECO:0000256" key="4">
    <source>
        <dbReference type="ARBA" id="ARBA00023136"/>
    </source>
</evidence>
<keyword evidence="8" id="KW-1185">Reference proteome</keyword>
<dbReference type="PANTHER" id="PTHR12911">
    <property type="entry name" value="SAD1/UNC-84-LIKE PROTEIN-RELATED"/>
    <property type="match status" value="1"/>
</dbReference>
<dbReference type="PANTHER" id="PTHR12911:SF8">
    <property type="entry name" value="KLAROID PROTEIN-RELATED"/>
    <property type="match status" value="1"/>
</dbReference>
<evidence type="ECO:0000256" key="1">
    <source>
        <dbReference type="ARBA" id="ARBA00004370"/>
    </source>
</evidence>
<sequence>MVTLFLAAPSPFTPNPQPTNPASASVSPSIHHSLLAGATFASIPPRNLALFGGGARVNYFLTSATYDPHGAHSVGVLRSSLRWVRDTVLEVEFSRLHMSRPRDALSENMELGRCWEFEGSAGHIAIELPDVGTITHVSVAYVPVSLLSQAAAGRAPRGVTIWGLVNATTAEHFSESRPPSSFTTSHKDPPGILPSDRFIRLGEFVFDINASLRHQFFAIDPDATTVKTSLVVVEVNSNHGSSTTCLYYLGVYGLVPIDNISLVGWPHSERTYVEVLYTDDSGQECVCHFGALVMHKNERLQVFLPFFEDEEYFIRIKGSSEVCLAGIKLVVDCNRTSAPVLQWPKYVAERELVATSTLKQEKGTKPMRNTEDAEKMSSAGKSVDVPGPSRTQASRQPALL</sequence>
<organism evidence="7 8">
    <name type="scientific">Pleurotus eryngii</name>
    <name type="common">Boletus of the steppes</name>
    <dbReference type="NCBI Taxonomy" id="5323"/>
    <lineage>
        <taxon>Eukaryota</taxon>
        <taxon>Fungi</taxon>
        <taxon>Dikarya</taxon>
        <taxon>Basidiomycota</taxon>
        <taxon>Agaricomycotina</taxon>
        <taxon>Agaricomycetes</taxon>
        <taxon>Agaricomycetidae</taxon>
        <taxon>Agaricales</taxon>
        <taxon>Pleurotineae</taxon>
        <taxon>Pleurotaceae</taxon>
        <taxon>Pleurotus</taxon>
    </lineage>
</organism>
<feature type="region of interest" description="Disordered" evidence="5">
    <location>
        <begin position="357"/>
        <end position="400"/>
    </location>
</feature>
<proteinExistence type="predicted"/>